<comment type="function">
    <text evidence="1">NodD regulates the expression of the nodABCFE genes which encode other nodulation proteins. NodD is also a negative regulator of its own expression. Binds flavonoids as inducers.</text>
</comment>
<sequence length="298" mass="32330">MNSASAEMNAFVRVIERGSFAAAAGDLGLTPSALSKLVTRIEDRLGVRLLTRTTRRLVLTAEGELFVARSREILASIEAAEAEVTAGSRAPRGLLRISVGTAYAKQILGPALPLFLARYPEITVELLVSDRQIDLVAEQVDLAIRSGQLGDSTLVARKLTDARRLICASPLYLKKHGSPRVPADLLRHNCLTLTGFAQINQWPFHTDEGINRLAISGTFASDNADLLLDATVAGLGIARLADFVVARALQEGALVRLLEDTHLSEPFPIHVVTVPGRHRTPRVKAFTDFMISQLNDAR</sequence>
<gene>
    <name evidence="7" type="ORF">LMTR13_30485</name>
</gene>
<dbReference type="InterPro" id="IPR058163">
    <property type="entry name" value="LysR-type_TF_proteobact-type"/>
</dbReference>
<reference evidence="7 8" key="1">
    <citation type="submission" date="2016-07" db="EMBL/GenBank/DDBJ databases">
        <title>Complete genome sequence of Bradyrhizobium icense LMTR 13T, a potential inoculant strain isolated from lima bean (Phaseolus lunatus) in Peru.</title>
        <authorList>
            <person name="Ormeno-Orrillo E."/>
            <person name="Duran D."/>
            <person name="Rogel M.A."/>
            <person name="Rey L."/>
            <person name="Imperial J."/>
            <person name="Ruiz-Argueso T."/>
            <person name="Martinez-Romero E."/>
        </authorList>
    </citation>
    <scope>NUCLEOTIDE SEQUENCE [LARGE SCALE GENOMIC DNA]</scope>
    <source>
        <strain evidence="7 8">LMTR 13</strain>
    </source>
</reference>
<organism evidence="7 8">
    <name type="scientific">Bradyrhizobium icense</name>
    <dbReference type="NCBI Taxonomy" id="1274631"/>
    <lineage>
        <taxon>Bacteria</taxon>
        <taxon>Pseudomonadati</taxon>
        <taxon>Pseudomonadota</taxon>
        <taxon>Alphaproteobacteria</taxon>
        <taxon>Hyphomicrobiales</taxon>
        <taxon>Nitrobacteraceae</taxon>
        <taxon>Bradyrhizobium</taxon>
    </lineage>
</organism>
<dbReference type="InterPro" id="IPR000847">
    <property type="entry name" value="LysR_HTH_N"/>
</dbReference>
<keyword evidence="4" id="KW-0238">DNA-binding</keyword>
<proteinExistence type="inferred from homology"/>
<dbReference type="GO" id="GO:0003700">
    <property type="term" value="F:DNA-binding transcription factor activity"/>
    <property type="evidence" value="ECO:0007669"/>
    <property type="project" value="InterPro"/>
</dbReference>
<name>A0A1B1UM48_9BRAD</name>
<evidence type="ECO:0000256" key="2">
    <source>
        <dbReference type="ARBA" id="ARBA00009437"/>
    </source>
</evidence>
<accession>A0A1B1UM48</accession>
<keyword evidence="5" id="KW-0804">Transcription</keyword>
<protein>
    <submittedName>
        <fullName evidence="7">LysR family transcriptional regulator</fullName>
    </submittedName>
</protein>
<dbReference type="FunFam" id="1.10.10.10:FF:000001">
    <property type="entry name" value="LysR family transcriptional regulator"/>
    <property type="match status" value="1"/>
</dbReference>
<keyword evidence="8" id="KW-1185">Reference proteome</keyword>
<dbReference type="SUPFAM" id="SSF46785">
    <property type="entry name" value="Winged helix' DNA-binding domain"/>
    <property type="match status" value="1"/>
</dbReference>
<dbReference type="PANTHER" id="PTHR30537">
    <property type="entry name" value="HTH-TYPE TRANSCRIPTIONAL REGULATOR"/>
    <property type="match status" value="1"/>
</dbReference>
<dbReference type="PANTHER" id="PTHR30537:SF5">
    <property type="entry name" value="HTH-TYPE TRANSCRIPTIONAL ACTIVATOR TTDR-RELATED"/>
    <property type="match status" value="1"/>
</dbReference>
<dbReference type="FunFam" id="3.40.190.290:FF:000001">
    <property type="entry name" value="Transcriptional regulator, LysR family"/>
    <property type="match status" value="1"/>
</dbReference>
<keyword evidence="3" id="KW-0805">Transcription regulation</keyword>
<dbReference type="SUPFAM" id="SSF53850">
    <property type="entry name" value="Periplasmic binding protein-like II"/>
    <property type="match status" value="1"/>
</dbReference>
<dbReference type="EMBL" id="CP016428">
    <property type="protein sequence ID" value="ANW03830.1"/>
    <property type="molecule type" value="Genomic_DNA"/>
</dbReference>
<dbReference type="Gene3D" id="3.40.190.290">
    <property type="match status" value="1"/>
</dbReference>
<dbReference type="Pfam" id="PF00126">
    <property type="entry name" value="HTH_1"/>
    <property type="match status" value="1"/>
</dbReference>
<dbReference type="Pfam" id="PF03466">
    <property type="entry name" value="LysR_substrate"/>
    <property type="match status" value="1"/>
</dbReference>
<evidence type="ECO:0000313" key="7">
    <source>
        <dbReference type="EMBL" id="ANW03830.1"/>
    </source>
</evidence>
<dbReference type="Proteomes" id="UP000092839">
    <property type="component" value="Chromosome"/>
</dbReference>
<evidence type="ECO:0000256" key="1">
    <source>
        <dbReference type="ARBA" id="ARBA00003502"/>
    </source>
</evidence>
<evidence type="ECO:0000256" key="4">
    <source>
        <dbReference type="ARBA" id="ARBA00023125"/>
    </source>
</evidence>
<dbReference type="Gene3D" id="1.10.10.10">
    <property type="entry name" value="Winged helix-like DNA-binding domain superfamily/Winged helix DNA-binding domain"/>
    <property type="match status" value="1"/>
</dbReference>
<dbReference type="KEGG" id="bic:LMTR13_30485"/>
<evidence type="ECO:0000313" key="8">
    <source>
        <dbReference type="Proteomes" id="UP000092839"/>
    </source>
</evidence>
<dbReference type="STRING" id="1274631.LMTR13_30485"/>
<evidence type="ECO:0000259" key="6">
    <source>
        <dbReference type="PROSITE" id="PS50931"/>
    </source>
</evidence>
<evidence type="ECO:0000256" key="5">
    <source>
        <dbReference type="ARBA" id="ARBA00023163"/>
    </source>
</evidence>
<dbReference type="InterPro" id="IPR005119">
    <property type="entry name" value="LysR_subst-bd"/>
</dbReference>
<dbReference type="GO" id="GO:0043565">
    <property type="term" value="F:sequence-specific DNA binding"/>
    <property type="evidence" value="ECO:0007669"/>
    <property type="project" value="TreeGrafter"/>
</dbReference>
<dbReference type="InterPro" id="IPR036388">
    <property type="entry name" value="WH-like_DNA-bd_sf"/>
</dbReference>
<comment type="similarity">
    <text evidence="2">Belongs to the LysR transcriptional regulatory family.</text>
</comment>
<dbReference type="RefSeq" id="WP_065730996.1">
    <property type="nucleotide sequence ID" value="NZ_CP016428.1"/>
</dbReference>
<dbReference type="AlphaFoldDB" id="A0A1B1UM48"/>
<dbReference type="InterPro" id="IPR036390">
    <property type="entry name" value="WH_DNA-bd_sf"/>
</dbReference>
<evidence type="ECO:0000256" key="3">
    <source>
        <dbReference type="ARBA" id="ARBA00023015"/>
    </source>
</evidence>
<dbReference type="CDD" id="cd08422">
    <property type="entry name" value="PBP2_CrgA_like"/>
    <property type="match status" value="1"/>
</dbReference>
<dbReference type="GO" id="GO:0006351">
    <property type="term" value="P:DNA-templated transcription"/>
    <property type="evidence" value="ECO:0007669"/>
    <property type="project" value="TreeGrafter"/>
</dbReference>
<feature type="domain" description="HTH lysR-type" evidence="6">
    <location>
        <begin position="1"/>
        <end position="60"/>
    </location>
</feature>
<dbReference type="PROSITE" id="PS50931">
    <property type="entry name" value="HTH_LYSR"/>
    <property type="match status" value="1"/>
</dbReference>